<gene>
    <name evidence="1" type="ORF">CYMTET_43959</name>
</gene>
<proteinExistence type="predicted"/>
<protein>
    <submittedName>
        <fullName evidence="1">Uncharacterized protein</fullName>
    </submittedName>
</protein>
<accession>A0AAE0C144</accession>
<organism evidence="1 2">
    <name type="scientific">Cymbomonas tetramitiformis</name>
    <dbReference type="NCBI Taxonomy" id="36881"/>
    <lineage>
        <taxon>Eukaryota</taxon>
        <taxon>Viridiplantae</taxon>
        <taxon>Chlorophyta</taxon>
        <taxon>Pyramimonadophyceae</taxon>
        <taxon>Pyramimonadales</taxon>
        <taxon>Pyramimonadaceae</taxon>
        <taxon>Cymbomonas</taxon>
    </lineage>
</organism>
<keyword evidence="2" id="KW-1185">Reference proteome</keyword>
<reference evidence="1 2" key="1">
    <citation type="journal article" date="2015" name="Genome Biol. Evol.">
        <title>Comparative Genomics of a Bacterivorous Green Alga Reveals Evolutionary Causalities and Consequences of Phago-Mixotrophic Mode of Nutrition.</title>
        <authorList>
            <person name="Burns J.A."/>
            <person name="Paasch A."/>
            <person name="Narechania A."/>
            <person name="Kim E."/>
        </authorList>
    </citation>
    <scope>NUCLEOTIDE SEQUENCE [LARGE SCALE GENOMIC DNA]</scope>
    <source>
        <strain evidence="1 2">PLY_AMNH</strain>
    </source>
</reference>
<sequence>MGHFSGFFGAHWEAEMMEQFTEWHVKAEKLGLLTALTREDAEEVKRREQEKEKVLRVGTTAVKTEELEKMLKDILLNLDAEDTTLMSLAGSLLSQVSTRHGSPKFSEAAEHHTIGMEEVAKEVAKTEKAKAMAEEVMQRFGLPPEEVDEQISMEERAQMKAAVVTRRLKEQEWRNSLDASVNRLEVKVADIVMRQELAINKVLSHMQDKPLNSNAAEAHEITATLSASLEDRPWAQVQYRIHQPLIATQLAVLVSGPCV</sequence>
<evidence type="ECO:0000313" key="2">
    <source>
        <dbReference type="Proteomes" id="UP001190700"/>
    </source>
</evidence>
<comment type="caution">
    <text evidence="1">The sequence shown here is derived from an EMBL/GenBank/DDBJ whole genome shotgun (WGS) entry which is preliminary data.</text>
</comment>
<dbReference type="AlphaFoldDB" id="A0AAE0C144"/>
<name>A0AAE0C144_9CHLO</name>
<dbReference type="Proteomes" id="UP001190700">
    <property type="component" value="Unassembled WGS sequence"/>
</dbReference>
<dbReference type="EMBL" id="LGRX02029750">
    <property type="protein sequence ID" value="KAK3246511.1"/>
    <property type="molecule type" value="Genomic_DNA"/>
</dbReference>
<evidence type="ECO:0000313" key="1">
    <source>
        <dbReference type="EMBL" id="KAK3246511.1"/>
    </source>
</evidence>